<keyword evidence="2" id="KW-0812">Transmembrane</keyword>
<name>A0ABS2PNE3_9STRE</name>
<protein>
    <recommendedName>
        <fullName evidence="5">Mobilization protein</fullName>
    </recommendedName>
</protein>
<comment type="caution">
    <text evidence="3">The sequence shown here is derived from an EMBL/GenBank/DDBJ whole genome shotgun (WGS) entry which is preliminary data.</text>
</comment>
<keyword evidence="2" id="KW-0472">Membrane</keyword>
<accession>A0ABS2PNE3</accession>
<evidence type="ECO:0000256" key="2">
    <source>
        <dbReference type="SAM" id="Phobius"/>
    </source>
</evidence>
<evidence type="ECO:0000256" key="1">
    <source>
        <dbReference type="SAM" id="Coils"/>
    </source>
</evidence>
<feature type="transmembrane region" description="Helical" evidence="2">
    <location>
        <begin position="136"/>
        <end position="159"/>
    </location>
</feature>
<evidence type="ECO:0000313" key="4">
    <source>
        <dbReference type="Proteomes" id="UP000809081"/>
    </source>
</evidence>
<dbReference type="RefSeq" id="WP_205017823.1">
    <property type="nucleotide sequence ID" value="NZ_JAFBEI010000045.1"/>
</dbReference>
<dbReference type="EMBL" id="JAFBEI010000045">
    <property type="protein sequence ID" value="MBM7636950.1"/>
    <property type="molecule type" value="Genomic_DNA"/>
</dbReference>
<dbReference type="Proteomes" id="UP000809081">
    <property type="component" value="Unassembled WGS sequence"/>
</dbReference>
<sequence length="160" mass="18737">MTEEFRSKWVQTYTANGVQTLVITEEGIKALKSIFQGRNHTENLGANQPQTSVKSTEFYEEEIRELRKLLDQSQQLLLNEQKKSQLLLEIKNDEPAEWQKEKSRLENSVLRYQNSYNQANQRAETNYNFAVYATRLFWIATAIAGMLFMLLLILAWVHFS</sequence>
<organism evidence="3 4">
    <name type="scientific">Streptococcus saliviloxodontae</name>
    <dbReference type="NCBI Taxonomy" id="1349416"/>
    <lineage>
        <taxon>Bacteria</taxon>
        <taxon>Bacillati</taxon>
        <taxon>Bacillota</taxon>
        <taxon>Bacilli</taxon>
        <taxon>Lactobacillales</taxon>
        <taxon>Streptococcaceae</taxon>
        <taxon>Streptococcus</taxon>
    </lineage>
</organism>
<evidence type="ECO:0008006" key="5">
    <source>
        <dbReference type="Google" id="ProtNLM"/>
    </source>
</evidence>
<proteinExistence type="predicted"/>
<reference evidence="3 4" key="1">
    <citation type="submission" date="2021-01" db="EMBL/GenBank/DDBJ databases">
        <title>Genomic Encyclopedia of Type Strains, Phase IV (KMG-IV): sequencing the most valuable type-strain genomes for metagenomic binning, comparative biology and taxonomic classification.</title>
        <authorList>
            <person name="Goeker M."/>
        </authorList>
    </citation>
    <scope>NUCLEOTIDE SEQUENCE [LARGE SCALE GENOMIC DNA]</scope>
    <source>
        <strain evidence="3 4">DSM 27513</strain>
    </source>
</reference>
<keyword evidence="2" id="KW-1133">Transmembrane helix</keyword>
<keyword evidence="4" id="KW-1185">Reference proteome</keyword>
<evidence type="ECO:0000313" key="3">
    <source>
        <dbReference type="EMBL" id="MBM7636950.1"/>
    </source>
</evidence>
<gene>
    <name evidence="3" type="ORF">JOC31_001779</name>
</gene>
<keyword evidence="1" id="KW-0175">Coiled coil</keyword>
<feature type="coiled-coil region" evidence="1">
    <location>
        <begin position="56"/>
        <end position="122"/>
    </location>
</feature>